<dbReference type="SMART" id="SM00382">
    <property type="entry name" value="AAA"/>
    <property type="match status" value="1"/>
</dbReference>
<dbReference type="STRING" id="269670.SAMN02982927_02840"/>
<evidence type="ECO:0000259" key="14">
    <source>
        <dbReference type="PROSITE" id="PS50162"/>
    </source>
</evidence>
<evidence type="ECO:0000256" key="10">
    <source>
        <dbReference type="ARBA" id="ARBA00023204"/>
    </source>
</evidence>
<dbReference type="InterPro" id="IPR020568">
    <property type="entry name" value="Ribosomal_Su5_D2-typ_SF"/>
</dbReference>
<keyword evidence="16" id="KW-1185">Reference proteome</keyword>
<evidence type="ECO:0000256" key="5">
    <source>
        <dbReference type="ARBA" id="ARBA00022801"/>
    </source>
</evidence>
<evidence type="ECO:0000256" key="2">
    <source>
        <dbReference type="ARBA" id="ARBA00022741"/>
    </source>
</evidence>
<evidence type="ECO:0000256" key="8">
    <source>
        <dbReference type="ARBA" id="ARBA00023016"/>
    </source>
</evidence>
<dbReference type="GO" id="GO:0003684">
    <property type="term" value="F:damaged DNA binding"/>
    <property type="evidence" value="ECO:0007669"/>
    <property type="project" value="InterPro"/>
</dbReference>
<keyword evidence="7 11" id="KW-0067">ATP-binding</keyword>
<keyword evidence="4 13" id="KW-0863">Zinc-finger</keyword>
<dbReference type="NCBIfam" id="TIGR00416">
    <property type="entry name" value="sms"/>
    <property type="match status" value="1"/>
</dbReference>
<sequence length="469" mass="50585">MAKLKTVFLCQECGYESPKWMGRCPGCQNWNTLVEETVRPPSPVLGQSKGLVSKPSRLTDVVLEEEPRIKTGMVELNRVLGGGVVPASLTLVGGDPGIGKSTLLLQTSDQLARAGHNVLYISGEESVRQTKMRATRLGVTSDALYVLAETDIRQIENHIESVHPEIMVIDSIQTIYNSDLSSAPGSISQVKECTAYLLRLAKQQGIAIFIVGHVTKNGALAGPRTLEHMVDTVLYFEGERHHTFRILRAVKNRFGSTNEMGVFEMKEGGLVEVANPSEIFLQERAKGAAGSAVTASIEGTRPLLVEVQALVTPTSFGNARRMAAGLDNHRVSLLMAVLEKRVGLLLQNQDAYVNVVGGVKLDEPAVDLAVAISIASSFNDCPTQVADAFIGEVGLTGEVRRVSRIEQRVNEASKLGFTRIFVPSKNLGGWSPPDGVSLIGVESLSQAIRLALGSKKEAMPATDFFPSEI</sequence>
<dbReference type="Gene3D" id="3.30.230.10">
    <property type="match status" value="1"/>
</dbReference>
<dbReference type="PANTHER" id="PTHR32472">
    <property type="entry name" value="DNA REPAIR PROTEIN RADA"/>
    <property type="match status" value="1"/>
</dbReference>
<dbReference type="Gene3D" id="3.40.50.300">
    <property type="entry name" value="P-loop containing nucleotide triphosphate hydrolases"/>
    <property type="match status" value="1"/>
</dbReference>
<keyword evidence="8 11" id="KW-0346">Stress response</keyword>
<evidence type="ECO:0000256" key="13">
    <source>
        <dbReference type="RuleBase" id="RU003555"/>
    </source>
</evidence>
<dbReference type="InterPro" id="IPR014721">
    <property type="entry name" value="Ribsml_uS5_D2-typ_fold_subgr"/>
</dbReference>
<dbReference type="GO" id="GO:0140664">
    <property type="term" value="F:ATP-dependent DNA damage sensor activity"/>
    <property type="evidence" value="ECO:0007669"/>
    <property type="project" value="InterPro"/>
</dbReference>
<dbReference type="InterPro" id="IPR027417">
    <property type="entry name" value="P-loop_NTPase"/>
</dbReference>
<evidence type="ECO:0000256" key="1">
    <source>
        <dbReference type="ARBA" id="ARBA00022723"/>
    </source>
</evidence>
<dbReference type="InterPro" id="IPR003593">
    <property type="entry name" value="AAA+_ATPase"/>
</dbReference>
<dbReference type="RefSeq" id="WP_093674057.1">
    <property type="nucleotide sequence ID" value="NZ_FOOY01000023.1"/>
</dbReference>
<accession>A0A1I2UV86</accession>
<dbReference type="GO" id="GO:0000725">
    <property type="term" value="P:recombinational repair"/>
    <property type="evidence" value="ECO:0007669"/>
    <property type="project" value="UniProtKB-UniRule"/>
</dbReference>
<evidence type="ECO:0000313" key="15">
    <source>
        <dbReference type="EMBL" id="SFG80853.1"/>
    </source>
</evidence>
<dbReference type="AlphaFoldDB" id="A0A1I2UV86"/>
<evidence type="ECO:0000313" key="16">
    <source>
        <dbReference type="Proteomes" id="UP000198752"/>
    </source>
</evidence>
<dbReference type="InterPro" id="IPR020588">
    <property type="entry name" value="RecA_ATP-bd"/>
</dbReference>
<comment type="function">
    <text evidence="13">DNA-dependent ATPase involved in processing of recombination intermediates, plays a role in repairing DNA breaks. Stimulates the branch migration of RecA-mediated strand transfer reactions, allowing the 3' invading strand to extend heteroduplex DNA faster. Binds ssDNA in the presence of ADP but not other nucleotides, has ATPase activity that is stimulated by ssDNA and various branched DNA structures, but inhibited by SSB. Does not have RecA's homology-searching function.</text>
</comment>
<dbReference type="SUPFAM" id="SSF54211">
    <property type="entry name" value="Ribosomal protein S5 domain 2-like"/>
    <property type="match status" value="1"/>
</dbReference>
<evidence type="ECO:0000256" key="3">
    <source>
        <dbReference type="ARBA" id="ARBA00022763"/>
    </source>
</evidence>
<keyword evidence="2 11" id="KW-0547">Nucleotide-binding</keyword>
<dbReference type="Pfam" id="PF13541">
    <property type="entry name" value="ChlI"/>
    <property type="match status" value="1"/>
</dbReference>
<keyword evidence="10 11" id="KW-0234">DNA repair</keyword>
<feature type="binding site" evidence="11">
    <location>
        <begin position="94"/>
        <end position="101"/>
    </location>
    <ligand>
        <name>ATP</name>
        <dbReference type="ChEBI" id="CHEBI:30616"/>
    </ligand>
</feature>
<dbReference type="InterPro" id="IPR004504">
    <property type="entry name" value="DNA_repair_RadA"/>
</dbReference>
<dbReference type="GO" id="GO:0005829">
    <property type="term" value="C:cytosol"/>
    <property type="evidence" value="ECO:0007669"/>
    <property type="project" value="TreeGrafter"/>
</dbReference>
<dbReference type="SUPFAM" id="SSF52540">
    <property type="entry name" value="P-loop containing nucleoside triphosphate hydrolases"/>
    <property type="match status" value="1"/>
</dbReference>
<evidence type="ECO:0000256" key="9">
    <source>
        <dbReference type="ARBA" id="ARBA00023125"/>
    </source>
</evidence>
<protein>
    <recommendedName>
        <fullName evidence="11 12">DNA repair protein RadA</fullName>
    </recommendedName>
</protein>
<gene>
    <name evidence="11" type="primary">radA</name>
    <name evidence="15" type="ORF">SAMN02982927_02840</name>
</gene>
<keyword evidence="6 13" id="KW-0862">Zinc</keyword>
<organism evidence="15 16">
    <name type="scientific">Sporolactobacillus nakayamae</name>
    <dbReference type="NCBI Taxonomy" id="269670"/>
    <lineage>
        <taxon>Bacteria</taxon>
        <taxon>Bacillati</taxon>
        <taxon>Bacillota</taxon>
        <taxon>Bacilli</taxon>
        <taxon>Bacillales</taxon>
        <taxon>Sporolactobacillaceae</taxon>
        <taxon>Sporolactobacillus</taxon>
    </lineage>
</organism>
<evidence type="ECO:0000256" key="11">
    <source>
        <dbReference type="HAMAP-Rule" id="MF_01498"/>
    </source>
</evidence>
<dbReference type="GO" id="GO:0008270">
    <property type="term" value="F:zinc ion binding"/>
    <property type="evidence" value="ECO:0007669"/>
    <property type="project" value="UniProtKB-KW"/>
</dbReference>
<dbReference type="FunFam" id="3.40.50.300:FF:000050">
    <property type="entry name" value="DNA repair protein RadA"/>
    <property type="match status" value="1"/>
</dbReference>
<keyword evidence="1 11" id="KW-0479">Metal-binding</keyword>
<evidence type="ECO:0000256" key="7">
    <source>
        <dbReference type="ARBA" id="ARBA00022840"/>
    </source>
</evidence>
<dbReference type="EMBL" id="FOOY01000023">
    <property type="protein sequence ID" value="SFG80853.1"/>
    <property type="molecule type" value="Genomic_DNA"/>
</dbReference>
<dbReference type="PROSITE" id="PS50162">
    <property type="entry name" value="RECA_2"/>
    <property type="match status" value="1"/>
</dbReference>
<dbReference type="OrthoDB" id="9803906at2"/>
<comment type="function">
    <text evidence="11">Plays a role in repairing double-strand DNA breaks, probably involving stabilizing or processing branched DNA or blocked replication forks.</text>
</comment>
<keyword evidence="3 11" id="KW-0227">DNA damage</keyword>
<dbReference type="PRINTS" id="PR01874">
    <property type="entry name" value="DNAREPAIRADA"/>
</dbReference>
<keyword evidence="5" id="KW-0378">Hydrolase</keyword>
<feature type="region of interest" description="Lon-protease-like" evidence="11">
    <location>
        <begin position="350"/>
        <end position="469"/>
    </location>
</feature>
<dbReference type="GO" id="GO:0016787">
    <property type="term" value="F:hydrolase activity"/>
    <property type="evidence" value="ECO:0007669"/>
    <property type="project" value="UniProtKB-KW"/>
</dbReference>
<dbReference type="CDD" id="cd01121">
    <property type="entry name" value="RadA_SMS_N"/>
    <property type="match status" value="1"/>
</dbReference>
<dbReference type="Pfam" id="PF13481">
    <property type="entry name" value="AAA_25"/>
    <property type="match status" value="1"/>
</dbReference>
<dbReference type="HAMAP" id="MF_01498">
    <property type="entry name" value="RadA_bact"/>
    <property type="match status" value="1"/>
</dbReference>
<dbReference type="PANTHER" id="PTHR32472:SF10">
    <property type="entry name" value="DNA REPAIR PROTEIN RADA-LIKE PROTEIN"/>
    <property type="match status" value="1"/>
</dbReference>
<feature type="domain" description="RecA family profile 1" evidence="14">
    <location>
        <begin position="65"/>
        <end position="214"/>
    </location>
</feature>
<dbReference type="Proteomes" id="UP000198752">
    <property type="component" value="Unassembled WGS sequence"/>
</dbReference>
<keyword evidence="9 11" id="KW-0238">DNA-binding</keyword>
<comment type="domain">
    <text evidence="11">The middle region has homology to RecA with ATPase motifs including the RadA KNRFG motif, while the C-terminus is homologous to Lon protease.</text>
</comment>
<dbReference type="FunFam" id="3.30.230.10:FF:000031">
    <property type="entry name" value="DNA repair protein RadA"/>
    <property type="match status" value="1"/>
</dbReference>
<evidence type="ECO:0000256" key="12">
    <source>
        <dbReference type="NCBIfam" id="TIGR00416"/>
    </source>
</evidence>
<comment type="similarity">
    <text evidence="11 13">Belongs to the RecA family. RadA subfamily.</text>
</comment>
<feature type="short sequence motif" description="RadA KNRFG motif" evidence="11">
    <location>
        <begin position="251"/>
        <end position="255"/>
    </location>
</feature>
<evidence type="ECO:0000256" key="6">
    <source>
        <dbReference type="ARBA" id="ARBA00022833"/>
    </source>
</evidence>
<reference evidence="16" key="1">
    <citation type="submission" date="2016-10" db="EMBL/GenBank/DDBJ databases">
        <authorList>
            <person name="Varghese N."/>
            <person name="Submissions S."/>
        </authorList>
    </citation>
    <scope>NUCLEOTIDE SEQUENCE [LARGE SCALE GENOMIC DNA]</scope>
    <source>
        <strain evidence="16">ATCC 700379</strain>
    </source>
</reference>
<dbReference type="Pfam" id="PF18073">
    <property type="entry name" value="Zn_ribbon_LapB"/>
    <property type="match status" value="1"/>
</dbReference>
<evidence type="ECO:0000256" key="4">
    <source>
        <dbReference type="ARBA" id="ARBA00022771"/>
    </source>
</evidence>
<dbReference type="InterPro" id="IPR041166">
    <property type="entry name" value="Rubredoxin_2"/>
</dbReference>
<proteinExistence type="inferred from homology"/>
<name>A0A1I2UV86_9BACL</name>
<dbReference type="GO" id="GO:0005524">
    <property type="term" value="F:ATP binding"/>
    <property type="evidence" value="ECO:0007669"/>
    <property type="project" value="UniProtKB-UniRule"/>
</dbReference>